<dbReference type="InterPro" id="IPR016187">
    <property type="entry name" value="CTDL_fold"/>
</dbReference>
<dbReference type="InterPro" id="IPR005532">
    <property type="entry name" value="SUMF_dom"/>
</dbReference>
<dbReference type="SUPFAM" id="SSF56112">
    <property type="entry name" value="Protein kinase-like (PK-like)"/>
    <property type="match status" value="1"/>
</dbReference>
<dbReference type="Proteomes" id="UP000000466">
    <property type="component" value="Chromosome"/>
</dbReference>
<dbReference type="eggNOG" id="COG0515">
    <property type="taxonomic scope" value="Bacteria"/>
</dbReference>
<dbReference type="InterPro" id="IPR011009">
    <property type="entry name" value="Kinase-like_dom_sf"/>
</dbReference>
<evidence type="ECO:0000256" key="5">
    <source>
        <dbReference type="PROSITE-ProRule" id="PRU10141"/>
    </source>
</evidence>
<dbReference type="AlphaFoldDB" id="K4KGH3"/>
<dbReference type="KEGG" id="saga:M5M_04395"/>
<dbReference type="InterPro" id="IPR008271">
    <property type="entry name" value="Ser/Thr_kinase_AS"/>
</dbReference>
<feature type="binding site" evidence="5">
    <location>
        <position position="135"/>
    </location>
    <ligand>
        <name>ATP</name>
        <dbReference type="ChEBI" id="CHEBI:30616"/>
    </ligand>
</feature>
<feature type="transmembrane region" description="Helical" evidence="8">
    <location>
        <begin position="373"/>
        <end position="394"/>
    </location>
</feature>
<dbReference type="OrthoDB" id="9801841at2"/>
<reference evidence="10 11" key="1">
    <citation type="journal article" date="2013" name="Genome Announc.">
        <title>Complete genome sequence of Simiduia agarivorans SA1(T), a marine bacterium able to degrade a variety of polysaccharides.</title>
        <authorList>
            <person name="Lin S.Y."/>
            <person name="Shieh W.Y."/>
            <person name="Chen J.S."/>
            <person name="Tang S.L."/>
        </authorList>
    </citation>
    <scope>NUCLEOTIDE SEQUENCE [LARGE SCALE GENOMIC DNA]</scope>
    <source>
        <strain evidence="11">DSM 21679 / JCM 13881 / BCRC 17597 / SA1</strain>
    </source>
</reference>
<dbReference type="CDD" id="cd14014">
    <property type="entry name" value="STKc_PknB_like"/>
    <property type="match status" value="1"/>
</dbReference>
<dbReference type="Pfam" id="PF03781">
    <property type="entry name" value="FGE-sulfatase"/>
    <property type="match status" value="1"/>
</dbReference>
<dbReference type="SUPFAM" id="SSF56436">
    <property type="entry name" value="C-type lectin-like"/>
    <property type="match status" value="1"/>
</dbReference>
<organism evidence="10 11">
    <name type="scientific">Simiduia agarivorans (strain DSM 21679 / JCM 13881 / BCRC 17597 / SA1)</name>
    <dbReference type="NCBI Taxonomy" id="1117647"/>
    <lineage>
        <taxon>Bacteria</taxon>
        <taxon>Pseudomonadati</taxon>
        <taxon>Pseudomonadota</taxon>
        <taxon>Gammaproteobacteria</taxon>
        <taxon>Cellvibrionales</taxon>
        <taxon>Cellvibrionaceae</taxon>
        <taxon>Simiduia</taxon>
    </lineage>
</organism>
<keyword evidence="4 5" id="KW-0067">ATP-binding</keyword>
<accession>K4KGH3</accession>
<evidence type="ECO:0000256" key="4">
    <source>
        <dbReference type="ARBA" id="ARBA00022840"/>
    </source>
</evidence>
<keyword evidence="11" id="KW-1185">Reference proteome</keyword>
<sequence length="853" mass="93381">MDIEDKTRVVPSLADGRRQARSGKPDQVPADDATVFVGARVPVQESRSPNVVAKSITNLDKTVFSASAAISGQVPLAVSTEIPQSISTQATNKTLIKDRFELVNLLGSGGMGAVYRALDRRKVEANDSDPYLAVKLLNDDFRQHPDAFISLQREARKSQNLAHPNIVTVYDFDRDGDIVFMTMEYLDGTPLDKLIRQLAGKGLDKEQAEKILRDITSALIHAHSQRIVHSDFKPGNIFVTKTKGAKVFDFGIARAVAGGMQGQVGEKTLFDAGSLGALTPAYASLEMLKGEDPCQSDDVYALGCVAYELFAGRHPFNKLPADKAQAQKLRPKRIRGLTRRQWRALESALQFSRIQRTPDAAEFMRQFFGRSRALWLALTVSVLSASALGAAFVVQYREQAAVDAAYKAELEQQLQQELLVSRIADKQESLRRLLALGSLSVDWERDVRKELAEYGELTNDPVFEQEIRDGMAQKFLEAAKEYVAGGELENGERTIVRAEAWGSGEDKDYLALKAEVELGRTELVARLAAEQRAEEARIEAEQRAAARAEAQQKAREHAKKIDAVVSDLERQLRCGFSMSIDRDIAGSLATMKALDAKKSNQIRPVVASELHRCISGLARENPRRATPLLEQAQTLLPDQAMIAGLTIDYCGHLEPGSGGRGSRFVCADPMKNGDIGPSLVVVKGEGAQSIAISKYEVSWGDLKAWCDISGACQTRAEARFPVTNVSRAQVYQYLDWLSNQTGYQYRLPTYPEWFSAVSAGGEREAPDRNCYLKYGGIEKGGELVSATSGKANKYGLVNGVGNASEMVKDTVGLLAVGGSHLDAMSNCLATTKVNYDGGADPLVGFRLVREARR</sequence>
<evidence type="ECO:0000256" key="1">
    <source>
        <dbReference type="ARBA" id="ARBA00022679"/>
    </source>
</evidence>
<dbReference type="PROSITE" id="PS00108">
    <property type="entry name" value="PROTEIN_KINASE_ST"/>
    <property type="match status" value="1"/>
</dbReference>
<gene>
    <name evidence="10" type="ordered locus">M5M_04395</name>
</gene>
<evidence type="ECO:0000256" key="3">
    <source>
        <dbReference type="ARBA" id="ARBA00022777"/>
    </source>
</evidence>
<dbReference type="Pfam" id="PF00069">
    <property type="entry name" value="Pkinase"/>
    <property type="match status" value="1"/>
</dbReference>
<keyword evidence="1" id="KW-0808">Transferase</keyword>
<dbReference type="eggNOG" id="COG1262">
    <property type="taxonomic scope" value="Bacteria"/>
</dbReference>
<dbReference type="STRING" id="1117647.M5M_04395"/>
<keyword evidence="8" id="KW-1133">Transmembrane helix</keyword>
<dbReference type="PANTHER" id="PTHR43289:SF6">
    <property type="entry name" value="SERINE_THREONINE-PROTEIN KINASE NEKL-3"/>
    <property type="match status" value="1"/>
</dbReference>
<dbReference type="PROSITE" id="PS00107">
    <property type="entry name" value="PROTEIN_KINASE_ATP"/>
    <property type="match status" value="1"/>
</dbReference>
<evidence type="ECO:0000259" key="9">
    <source>
        <dbReference type="PROSITE" id="PS50011"/>
    </source>
</evidence>
<evidence type="ECO:0000256" key="8">
    <source>
        <dbReference type="SAM" id="Phobius"/>
    </source>
</evidence>
<dbReference type="GO" id="GO:0004674">
    <property type="term" value="F:protein serine/threonine kinase activity"/>
    <property type="evidence" value="ECO:0007669"/>
    <property type="project" value="TreeGrafter"/>
</dbReference>
<evidence type="ECO:0000313" key="11">
    <source>
        <dbReference type="Proteomes" id="UP000000466"/>
    </source>
</evidence>
<dbReference type="InterPro" id="IPR042095">
    <property type="entry name" value="SUMF_sf"/>
</dbReference>
<evidence type="ECO:0000256" key="7">
    <source>
        <dbReference type="SAM" id="MobiDB-lite"/>
    </source>
</evidence>
<dbReference type="Gene3D" id="1.10.510.10">
    <property type="entry name" value="Transferase(Phosphotransferase) domain 1"/>
    <property type="match status" value="1"/>
</dbReference>
<evidence type="ECO:0000313" key="10">
    <source>
        <dbReference type="EMBL" id="AFU98086.1"/>
    </source>
</evidence>
<keyword evidence="8" id="KW-0812">Transmembrane</keyword>
<keyword evidence="3 10" id="KW-0418">Kinase</keyword>
<dbReference type="Gene3D" id="3.30.200.20">
    <property type="entry name" value="Phosphorylase Kinase, domain 1"/>
    <property type="match status" value="1"/>
</dbReference>
<evidence type="ECO:0000256" key="6">
    <source>
        <dbReference type="SAM" id="Coils"/>
    </source>
</evidence>
<dbReference type="PANTHER" id="PTHR43289">
    <property type="entry name" value="MITOGEN-ACTIVATED PROTEIN KINASE KINASE KINASE 20-RELATED"/>
    <property type="match status" value="1"/>
</dbReference>
<dbReference type="RefSeq" id="WP_015046259.1">
    <property type="nucleotide sequence ID" value="NC_018868.3"/>
</dbReference>
<name>K4KGH3_SIMAS</name>
<dbReference type="InterPro" id="IPR000719">
    <property type="entry name" value="Prot_kinase_dom"/>
</dbReference>
<keyword evidence="2 5" id="KW-0547">Nucleotide-binding</keyword>
<feature type="coiled-coil region" evidence="6">
    <location>
        <begin position="524"/>
        <end position="553"/>
    </location>
</feature>
<evidence type="ECO:0000256" key="2">
    <source>
        <dbReference type="ARBA" id="ARBA00022741"/>
    </source>
</evidence>
<dbReference type="Gene3D" id="3.90.1580.10">
    <property type="entry name" value="paralog of FGE (formylglycine-generating enzyme)"/>
    <property type="match status" value="1"/>
</dbReference>
<dbReference type="GO" id="GO:0005524">
    <property type="term" value="F:ATP binding"/>
    <property type="evidence" value="ECO:0007669"/>
    <property type="project" value="UniProtKB-UniRule"/>
</dbReference>
<dbReference type="InterPro" id="IPR017441">
    <property type="entry name" value="Protein_kinase_ATP_BS"/>
</dbReference>
<dbReference type="HOGENOM" id="CLU_007311_0_0_6"/>
<feature type="region of interest" description="Disordered" evidence="7">
    <location>
        <begin position="1"/>
        <end position="29"/>
    </location>
</feature>
<protein>
    <submittedName>
        <fullName evidence="10">Protein kinase</fullName>
    </submittedName>
</protein>
<keyword evidence="8" id="KW-0472">Membrane</keyword>
<feature type="domain" description="Protein kinase" evidence="9">
    <location>
        <begin position="100"/>
        <end position="368"/>
    </location>
</feature>
<dbReference type="EMBL" id="CP003746">
    <property type="protein sequence ID" value="AFU98086.1"/>
    <property type="molecule type" value="Genomic_DNA"/>
</dbReference>
<dbReference type="PROSITE" id="PS50011">
    <property type="entry name" value="PROTEIN_KINASE_DOM"/>
    <property type="match status" value="1"/>
</dbReference>
<proteinExistence type="predicted"/>
<keyword evidence="6" id="KW-0175">Coiled coil</keyword>